<dbReference type="InterPro" id="IPR053832">
    <property type="entry name" value="DUF6924"/>
</dbReference>
<dbReference type="InterPro" id="IPR046582">
    <property type="entry name" value="DUF6630"/>
</dbReference>
<dbReference type="EMBL" id="UGRY01000002">
    <property type="protein sequence ID" value="SUA77090.1"/>
    <property type="molecule type" value="Genomic_DNA"/>
</dbReference>
<proteinExistence type="predicted"/>
<dbReference type="Proteomes" id="UP000255467">
    <property type="component" value="Unassembled WGS sequence"/>
</dbReference>
<evidence type="ECO:0000313" key="3">
    <source>
        <dbReference type="EMBL" id="SUA77090.1"/>
    </source>
</evidence>
<protein>
    <submittedName>
        <fullName evidence="3">Uncharacterized protein</fullName>
    </submittedName>
</protein>
<dbReference type="RefSeq" id="WP_051036938.1">
    <property type="nucleotide sequence ID" value="NZ_UGRY01000002.1"/>
</dbReference>
<evidence type="ECO:0000259" key="2">
    <source>
        <dbReference type="Pfam" id="PF21962"/>
    </source>
</evidence>
<gene>
    <name evidence="3" type="ORF">NCTC1934_02862</name>
</gene>
<reference evidence="3 4" key="1">
    <citation type="submission" date="2018-06" db="EMBL/GenBank/DDBJ databases">
        <authorList>
            <consortium name="Pathogen Informatics"/>
            <person name="Doyle S."/>
        </authorList>
    </citation>
    <scope>NUCLEOTIDE SEQUENCE [LARGE SCALE GENOMIC DNA]</scope>
    <source>
        <strain evidence="3 4">NCTC1934</strain>
    </source>
</reference>
<dbReference type="OrthoDB" id="7854965at2"/>
<accession>A0A378YKM0</accession>
<dbReference type="AlphaFoldDB" id="A0A378YKM0"/>
<sequence length="323" mass="35692">MAELPNKSVLVRTWFGDDREWGTLVRETLTPSGEGFLAYTTLVDDPAFEGLSPEALRAKHPGGALVSFLADEVTLTHPEHPILAVWSLPPRGDNRVGYRPFRVVPAQLASVENNINEANLDWADFADRVDADGIYRGEVVAKESDFDFSVRSIMAQRLVHLTPGLAESLRSAESPDGIASMAIISREQDPRSVREQLATLRSCPAALSWDWVAAFNAEHADSPRADYIEAFLEEIGEHAFALGTVLASLNSGEDYYLVFVTPTQFEELSRLLTQHRMGVESVRRDSFTSRITPEQSAAIKAWARTHGSKLTARGAITWIEDPS</sequence>
<dbReference type="Pfam" id="PF21962">
    <property type="entry name" value="DUF6924"/>
    <property type="match status" value="1"/>
</dbReference>
<organism evidence="3 4">
    <name type="scientific">Nocardia otitidiscaviarum</name>
    <dbReference type="NCBI Taxonomy" id="1823"/>
    <lineage>
        <taxon>Bacteria</taxon>
        <taxon>Bacillati</taxon>
        <taxon>Actinomycetota</taxon>
        <taxon>Actinomycetes</taxon>
        <taxon>Mycobacteriales</taxon>
        <taxon>Nocardiaceae</taxon>
        <taxon>Nocardia</taxon>
    </lineage>
</organism>
<name>A0A378YKM0_9NOCA</name>
<dbReference type="Pfam" id="PF20335">
    <property type="entry name" value="DUF6630"/>
    <property type="match status" value="1"/>
</dbReference>
<keyword evidence="4" id="KW-1185">Reference proteome</keyword>
<evidence type="ECO:0000313" key="4">
    <source>
        <dbReference type="Proteomes" id="UP000255467"/>
    </source>
</evidence>
<evidence type="ECO:0000259" key="1">
    <source>
        <dbReference type="Pfam" id="PF20335"/>
    </source>
</evidence>
<feature type="domain" description="DUF6924" evidence="2">
    <location>
        <begin position="8"/>
        <end position="137"/>
    </location>
</feature>
<feature type="domain" description="DUF6630" evidence="1">
    <location>
        <begin position="186"/>
        <end position="273"/>
    </location>
</feature>